<dbReference type="Proteomes" id="UP001317742">
    <property type="component" value="Chromosome"/>
</dbReference>
<accession>A0ABN6S765</accession>
<gene>
    <name evidence="1" type="ORF">SYK_20310</name>
</gene>
<dbReference type="InterPro" id="IPR005358">
    <property type="entry name" value="Puta_zinc/iron-chelating_dom"/>
</dbReference>
<evidence type="ECO:0008006" key="3">
    <source>
        <dbReference type="Google" id="ProtNLM"/>
    </source>
</evidence>
<evidence type="ECO:0000313" key="2">
    <source>
        <dbReference type="Proteomes" id="UP001317742"/>
    </source>
</evidence>
<keyword evidence="2" id="KW-1185">Reference proteome</keyword>
<dbReference type="EMBL" id="AP026709">
    <property type="protein sequence ID" value="BDQ37671.1"/>
    <property type="molecule type" value="Genomic_DNA"/>
</dbReference>
<reference evidence="1 2" key="1">
    <citation type="submission" date="2022-08" db="EMBL/GenBank/DDBJ databases">
        <title>Genome Sequence of the sulphate-reducing bacterium, Pseudodesulfovibrio sp. SYK.</title>
        <authorList>
            <person name="Kondo R."/>
            <person name="Kataoka T."/>
        </authorList>
    </citation>
    <scope>NUCLEOTIDE SEQUENCE [LARGE SCALE GENOMIC DNA]</scope>
    <source>
        <strain evidence="1 2">SYK</strain>
    </source>
</reference>
<proteinExistence type="predicted"/>
<evidence type="ECO:0000313" key="1">
    <source>
        <dbReference type="EMBL" id="BDQ37671.1"/>
    </source>
</evidence>
<dbReference type="Pfam" id="PF03692">
    <property type="entry name" value="CxxCxxCC"/>
    <property type="match status" value="1"/>
</dbReference>
<protein>
    <recommendedName>
        <fullName evidence="3">YkgJ family cysteine cluster protein</fullName>
    </recommendedName>
</protein>
<name>A0ABN6S765_9BACT</name>
<dbReference type="RefSeq" id="WP_281760189.1">
    <property type="nucleotide sequence ID" value="NZ_AP026709.1"/>
</dbReference>
<organism evidence="1 2">
    <name type="scientific">Pseudodesulfovibrio nedwellii</name>
    <dbReference type="NCBI Taxonomy" id="2973072"/>
    <lineage>
        <taxon>Bacteria</taxon>
        <taxon>Pseudomonadati</taxon>
        <taxon>Thermodesulfobacteriota</taxon>
        <taxon>Desulfovibrionia</taxon>
        <taxon>Desulfovibrionales</taxon>
        <taxon>Desulfovibrionaceae</taxon>
    </lineage>
</organism>
<sequence>MSMVKLLTGLFRRFRSFVLKRDVEVVGQCRMCGKCCRGILLKDAGRFLKTEKQFRALCQSDPLHECFRIVRQDEFGVLVFNCSKLGNDNICTDYESRPALCSNYPAKSLYYHGGWLRDDCGYSFKAVTFRDVFMRRKSWGESRFTDVLQGQIEQDKDKRKL</sequence>